<sequence>MELPALCRSRWLLLPILLSIAIAFSPSQTTAQVPTGAPSPSPAPAPAPSYVNITQVLVYAGDFSTFVSLLISSGVGEKFQAQANNTETGITIFAPKDKAFTTEPAATLLKNLTSQQLMSLLEYHALTSWESLAELQLMTDNVTNTFATFNGGGRYVLNVTMVKGQVEIITEWNKATITSTLYNARPVSIFALDQVLLAEDLFGLPAPAPAPSPFSGAPVSSPSSSSTGGGAGAAAGPSGTNNSFAPLSSSPAPLCYLLFLCLLCFKLF</sequence>
<name>A0A9D4U8R9_ADICA</name>
<evidence type="ECO:0000256" key="6">
    <source>
        <dbReference type="ARBA" id="ARBA00024686"/>
    </source>
</evidence>
<feature type="signal peptide" evidence="8">
    <location>
        <begin position="1"/>
        <end position="31"/>
    </location>
</feature>
<keyword evidence="3" id="KW-0449">Lipoprotein</keyword>
<dbReference type="Pfam" id="PF02469">
    <property type="entry name" value="Fasciclin"/>
    <property type="match status" value="1"/>
</dbReference>
<dbReference type="Gene3D" id="2.30.180.10">
    <property type="entry name" value="FAS1 domain"/>
    <property type="match status" value="1"/>
</dbReference>
<comment type="function">
    <text evidence="6">May be a cell surface adhesion protein.</text>
</comment>
<dbReference type="SMART" id="SM00554">
    <property type="entry name" value="FAS1"/>
    <property type="match status" value="1"/>
</dbReference>
<evidence type="ECO:0000259" key="9">
    <source>
        <dbReference type="PROSITE" id="PS50213"/>
    </source>
</evidence>
<dbReference type="SUPFAM" id="SSF82153">
    <property type="entry name" value="FAS1 domain"/>
    <property type="match status" value="1"/>
</dbReference>
<feature type="compositionally biased region" description="Low complexity" evidence="7">
    <location>
        <begin position="213"/>
        <end position="226"/>
    </location>
</feature>
<keyword evidence="2" id="KW-1003">Cell membrane</keyword>
<keyword evidence="4 8" id="KW-0732">Signal</keyword>
<proteinExistence type="predicted"/>
<reference evidence="10" key="1">
    <citation type="submission" date="2021-01" db="EMBL/GenBank/DDBJ databases">
        <title>Adiantum capillus-veneris genome.</title>
        <authorList>
            <person name="Fang Y."/>
            <person name="Liao Q."/>
        </authorList>
    </citation>
    <scope>NUCLEOTIDE SEQUENCE</scope>
    <source>
        <strain evidence="10">H3</strain>
        <tissue evidence="10">Leaf</tissue>
    </source>
</reference>
<evidence type="ECO:0000256" key="3">
    <source>
        <dbReference type="ARBA" id="ARBA00022622"/>
    </source>
</evidence>
<dbReference type="InterPro" id="IPR036378">
    <property type="entry name" value="FAS1_dom_sf"/>
</dbReference>
<dbReference type="InterPro" id="IPR000782">
    <property type="entry name" value="FAS1_domain"/>
</dbReference>
<evidence type="ECO:0000256" key="5">
    <source>
        <dbReference type="ARBA" id="ARBA00023136"/>
    </source>
</evidence>
<accession>A0A9D4U8R9</accession>
<protein>
    <recommendedName>
        <fullName evidence="9">FAS1 domain-containing protein</fullName>
    </recommendedName>
</protein>
<evidence type="ECO:0000256" key="1">
    <source>
        <dbReference type="ARBA" id="ARBA00004609"/>
    </source>
</evidence>
<evidence type="ECO:0000313" key="11">
    <source>
        <dbReference type="Proteomes" id="UP000886520"/>
    </source>
</evidence>
<dbReference type="InterPro" id="IPR045003">
    <property type="entry name" value="FLA_A"/>
</dbReference>
<evidence type="ECO:0000256" key="7">
    <source>
        <dbReference type="SAM" id="MobiDB-lite"/>
    </source>
</evidence>
<dbReference type="OrthoDB" id="286301at2759"/>
<keyword evidence="5" id="KW-0472">Membrane</keyword>
<dbReference type="AlphaFoldDB" id="A0A9D4U8R9"/>
<evidence type="ECO:0000313" key="10">
    <source>
        <dbReference type="EMBL" id="KAI5063589.1"/>
    </source>
</evidence>
<evidence type="ECO:0000256" key="8">
    <source>
        <dbReference type="SAM" id="SignalP"/>
    </source>
</evidence>
<gene>
    <name evidence="10" type="ORF">GOP47_0022136</name>
</gene>
<dbReference type="Proteomes" id="UP000886520">
    <property type="component" value="Chromosome 21"/>
</dbReference>
<feature type="chain" id="PRO_5039137904" description="FAS1 domain-containing protein" evidence="8">
    <location>
        <begin position="32"/>
        <end position="268"/>
    </location>
</feature>
<feature type="region of interest" description="Disordered" evidence="7">
    <location>
        <begin position="213"/>
        <end position="235"/>
    </location>
</feature>
<keyword evidence="3" id="KW-0336">GPI-anchor</keyword>
<dbReference type="PANTHER" id="PTHR32077:SF86">
    <property type="entry name" value="FAS1 DOMAIN-CONTAINING PROTEIN SELMODRAFT_448915"/>
    <property type="match status" value="1"/>
</dbReference>
<evidence type="ECO:0000256" key="4">
    <source>
        <dbReference type="ARBA" id="ARBA00022729"/>
    </source>
</evidence>
<dbReference type="GO" id="GO:0098552">
    <property type="term" value="C:side of membrane"/>
    <property type="evidence" value="ECO:0007669"/>
    <property type="project" value="UniProtKB-KW"/>
</dbReference>
<organism evidence="10 11">
    <name type="scientific">Adiantum capillus-veneris</name>
    <name type="common">Maidenhair fern</name>
    <dbReference type="NCBI Taxonomy" id="13818"/>
    <lineage>
        <taxon>Eukaryota</taxon>
        <taxon>Viridiplantae</taxon>
        <taxon>Streptophyta</taxon>
        <taxon>Embryophyta</taxon>
        <taxon>Tracheophyta</taxon>
        <taxon>Polypodiopsida</taxon>
        <taxon>Polypodiidae</taxon>
        <taxon>Polypodiales</taxon>
        <taxon>Pteridineae</taxon>
        <taxon>Pteridaceae</taxon>
        <taxon>Vittarioideae</taxon>
        <taxon>Adiantum</taxon>
    </lineage>
</organism>
<dbReference type="EMBL" id="JABFUD020000021">
    <property type="protein sequence ID" value="KAI5063589.1"/>
    <property type="molecule type" value="Genomic_DNA"/>
</dbReference>
<keyword evidence="3" id="KW-0325">Glycoprotein</keyword>
<evidence type="ECO:0000256" key="2">
    <source>
        <dbReference type="ARBA" id="ARBA00022475"/>
    </source>
</evidence>
<dbReference type="PROSITE" id="PS50213">
    <property type="entry name" value="FAS1"/>
    <property type="match status" value="1"/>
</dbReference>
<comment type="subcellular location">
    <subcellularLocation>
        <location evidence="1">Cell membrane</location>
        <topology evidence="1">Lipid-anchor</topology>
        <topology evidence="1">GPI-anchor</topology>
    </subcellularLocation>
</comment>
<dbReference type="GO" id="GO:0005886">
    <property type="term" value="C:plasma membrane"/>
    <property type="evidence" value="ECO:0007669"/>
    <property type="project" value="UniProtKB-SubCell"/>
</dbReference>
<comment type="caution">
    <text evidence="10">The sequence shown here is derived from an EMBL/GenBank/DDBJ whole genome shotgun (WGS) entry which is preliminary data.</text>
</comment>
<dbReference type="GO" id="GO:0009834">
    <property type="term" value="P:plant-type secondary cell wall biogenesis"/>
    <property type="evidence" value="ECO:0007669"/>
    <property type="project" value="TreeGrafter"/>
</dbReference>
<dbReference type="PANTHER" id="PTHR32077">
    <property type="entry name" value="FASCICLIN-LIKE ARABINOGALACTAN PROTEIN"/>
    <property type="match status" value="1"/>
</dbReference>
<keyword evidence="11" id="KW-1185">Reference proteome</keyword>
<feature type="domain" description="FAS1" evidence="9">
    <location>
        <begin position="50"/>
        <end position="196"/>
    </location>
</feature>